<gene>
    <name evidence="1" type="ORF">SAMN05421867_11548</name>
</gene>
<organism evidence="1 2">
    <name type="scientific">Cellulomonas marina</name>
    <dbReference type="NCBI Taxonomy" id="988821"/>
    <lineage>
        <taxon>Bacteria</taxon>
        <taxon>Bacillati</taxon>
        <taxon>Actinomycetota</taxon>
        <taxon>Actinomycetes</taxon>
        <taxon>Micrococcales</taxon>
        <taxon>Cellulomonadaceae</taxon>
        <taxon>Cellulomonas</taxon>
    </lineage>
</organism>
<evidence type="ECO:0000313" key="2">
    <source>
        <dbReference type="Proteomes" id="UP000199012"/>
    </source>
</evidence>
<accession>A0A1I1AA02</accession>
<dbReference type="OrthoDB" id="9784823at2"/>
<dbReference type="EMBL" id="FOKA01000015">
    <property type="protein sequence ID" value="SFB33310.1"/>
    <property type="molecule type" value="Genomic_DNA"/>
</dbReference>
<dbReference type="AlphaFoldDB" id="A0A1I1AA02"/>
<dbReference type="RefSeq" id="WP_090034184.1">
    <property type="nucleotide sequence ID" value="NZ_BONM01000018.1"/>
</dbReference>
<dbReference type="Proteomes" id="UP000199012">
    <property type="component" value="Unassembled WGS sequence"/>
</dbReference>
<name>A0A1I1AA02_9CELL</name>
<proteinExistence type="predicted"/>
<evidence type="ECO:0000313" key="1">
    <source>
        <dbReference type="EMBL" id="SFB33310.1"/>
    </source>
</evidence>
<keyword evidence="2" id="KW-1185">Reference proteome</keyword>
<reference evidence="2" key="1">
    <citation type="submission" date="2016-10" db="EMBL/GenBank/DDBJ databases">
        <authorList>
            <person name="Varghese N."/>
            <person name="Submissions S."/>
        </authorList>
    </citation>
    <scope>NUCLEOTIDE SEQUENCE [LARGE SCALE GENOMIC DNA]</scope>
    <source>
        <strain evidence="2">CGMCC 4.6945</strain>
    </source>
</reference>
<sequence>MPDLQQLVTIADVAHLARVRRPVVSVWRTRHADGSMPFPSPAGRRQGRDVFALDEVVAWLESTRRGNNPEVRQDAAGDAALDLLPDERRGTDVTGLLALLTLRSTVGAALGARSTADLLDLADEVDPDDRLLYRELRALCDDLPQWAAHADALTTARYTAPAAAHALVASHRRLGLDDVTAHSPSPAVLDLVARLVVDLLDPDDTPVLAAPFGESDLLLPLSSRLRDDRTVALPPDDSPAARHARRLLVLDGWLLTDATVDDDGLVAPPPGATSLVLLPSTTRPDARVAELVDALAALESTLPREARAVVLAPAAVLCDRLPRALQSARATLLRSGRVRAVVRLPARLRPTQPNQRLGLWLLGPGPSDVRAPDHRTAIADLPGTHLDAAAAEDLVTDLVAADPTGTGARGHAFRFTRLVPTRDVLATSGALVTARPVVARPRSDPAAQAHELAALLAQLAADERHQPAWAPVPGAQGGPAVVTLGTLLARGHVRLVRGTRMEADDLGDHPGIVVRTATSLTTPAEVGARTAVDRLVLARSYPRSRMTEAGDVVFCTAPRPAAIVEPEGLTVLAAPVRALRLTDDAPPGLVPHVLAHAIAGATRGHRWQDWPVPLLPTGQAAAVAAALADLAATRAATAARLRTIDALTARLVEATTTGSVHLLTTDTSPMEG</sequence>
<dbReference type="STRING" id="988821.SAMN05421867_11548"/>
<protein>
    <submittedName>
        <fullName evidence="1">Uncharacterized protein</fullName>
    </submittedName>
</protein>